<dbReference type="OrthoDB" id="5871302at2759"/>
<dbReference type="WBParaSite" id="Bm17403a.1">
    <property type="protein sequence ID" value="Bm17403a.1"/>
    <property type="gene ID" value="WBGene00268546"/>
</dbReference>
<proteinExistence type="predicted"/>
<feature type="transmembrane region" description="Helical" evidence="1">
    <location>
        <begin position="452"/>
        <end position="474"/>
    </location>
</feature>
<keyword evidence="3" id="KW-1185">Reference proteome</keyword>
<accession>A0A5S6PDB3</accession>
<evidence type="ECO:0000313" key="4">
    <source>
        <dbReference type="WBParaSite" id="Bm17403a.1"/>
    </source>
</evidence>
<keyword evidence="1" id="KW-0812">Transmembrane</keyword>
<reference evidence="3" key="1">
    <citation type="journal article" date="2007" name="Science">
        <title>Draft genome of the filarial nematode parasite Brugia malayi.</title>
        <authorList>
            <person name="Ghedin E."/>
            <person name="Wang S."/>
            <person name="Spiro D."/>
            <person name="Caler E."/>
            <person name="Zhao Q."/>
            <person name="Crabtree J."/>
            <person name="Allen J.E."/>
            <person name="Delcher A.L."/>
            <person name="Guiliano D.B."/>
            <person name="Miranda-Saavedra D."/>
            <person name="Angiuoli S.V."/>
            <person name="Creasy T."/>
            <person name="Amedeo P."/>
            <person name="Haas B."/>
            <person name="El-Sayed N.M."/>
            <person name="Wortman J.R."/>
            <person name="Feldblyum T."/>
            <person name="Tallon L."/>
            <person name="Schatz M."/>
            <person name="Shumway M."/>
            <person name="Koo H."/>
            <person name="Salzberg S.L."/>
            <person name="Schobel S."/>
            <person name="Pertea M."/>
            <person name="Pop M."/>
            <person name="White O."/>
            <person name="Barton G.J."/>
            <person name="Carlow C.K."/>
            <person name="Crawford M.J."/>
            <person name="Daub J."/>
            <person name="Dimmic M.W."/>
            <person name="Estes C.F."/>
            <person name="Foster J.M."/>
            <person name="Ganatra M."/>
            <person name="Gregory W.F."/>
            <person name="Johnson N.M."/>
            <person name="Jin J."/>
            <person name="Komuniecki R."/>
            <person name="Korf I."/>
            <person name="Kumar S."/>
            <person name="Laney S."/>
            <person name="Li B.W."/>
            <person name="Li W."/>
            <person name="Lindblom T.H."/>
            <person name="Lustigman S."/>
            <person name="Ma D."/>
            <person name="Maina C.V."/>
            <person name="Martin D.M."/>
            <person name="McCarter J.P."/>
            <person name="McReynolds L."/>
            <person name="Mitreva M."/>
            <person name="Nutman T.B."/>
            <person name="Parkinson J."/>
            <person name="Peregrin-Alvarez J.M."/>
            <person name="Poole C."/>
            <person name="Ren Q."/>
            <person name="Saunders L."/>
            <person name="Sluder A.E."/>
            <person name="Smith K."/>
            <person name="Stanke M."/>
            <person name="Unnasch T.R."/>
            <person name="Ware J."/>
            <person name="Wei A.D."/>
            <person name="Weil G."/>
            <person name="Williams D.J."/>
            <person name="Zhang Y."/>
            <person name="Williams S.A."/>
            <person name="Fraser-Liggett C."/>
            <person name="Slatko B."/>
            <person name="Blaxter M.L."/>
            <person name="Scott A.L."/>
        </authorList>
    </citation>
    <scope>NUCLEOTIDE SEQUENCE</scope>
    <source>
        <strain evidence="3">FR3</strain>
    </source>
</reference>
<dbReference type="STRING" id="6279.A0A5S6PDB3"/>
<dbReference type="AlphaFoldDB" id="A0A4E9F5P2"/>
<protein>
    <submittedName>
        <fullName evidence="4">Integrase catalytic domain-containing protein</fullName>
    </submittedName>
</protein>
<dbReference type="Gene3D" id="1.20.5.1890">
    <property type="match status" value="1"/>
</dbReference>
<keyword evidence="1" id="KW-0472">Membrane</keyword>
<dbReference type="CTD" id="6100899"/>
<dbReference type="GO" id="GO:0003676">
    <property type="term" value="F:nucleic acid binding"/>
    <property type="evidence" value="ECO:0007669"/>
    <property type="project" value="InterPro"/>
</dbReference>
<dbReference type="InterPro" id="IPR036397">
    <property type="entry name" value="RNaseH_sf"/>
</dbReference>
<dbReference type="GeneID" id="6100899"/>
<reference evidence="2" key="2">
    <citation type="submission" date="2019-04" db="EMBL/GenBank/DDBJ databases">
        <authorList>
            <person name="Howe K."/>
            <person name="Paulini M."/>
            <person name="Williams G."/>
        </authorList>
    </citation>
    <scope>NUCLEOTIDE SEQUENCE [LARGE SCALE GENOMIC DNA]</scope>
    <source>
        <strain evidence="2">FR3</strain>
    </source>
</reference>
<reference evidence="4" key="3">
    <citation type="submission" date="2019-12" db="UniProtKB">
        <authorList>
            <consortium name="WormBaseParasite"/>
        </authorList>
    </citation>
    <scope>IDENTIFICATION</scope>
</reference>
<gene>
    <name evidence="2 4" type="primary">Bm17403</name>
    <name evidence="2" type="ORF">BM_BM17403</name>
</gene>
<organism evidence="2">
    <name type="scientific">Brugia malayi</name>
    <name type="common">Filarial nematode worm</name>
    <dbReference type="NCBI Taxonomy" id="6279"/>
    <lineage>
        <taxon>Eukaryota</taxon>
        <taxon>Metazoa</taxon>
        <taxon>Ecdysozoa</taxon>
        <taxon>Nematoda</taxon>
        <taxon>Chromadorea</taxon>
        <taxon>Rhabditida</taxon>
        <taxon>Spirurina</taxon>
        <taxon>Spiruromorpha</taxon>
        <taxon>Filarioidea</taxon>
        <taxon>Onchocercidae</taxon>
        <taxon>Brugia</taxon>
    </lineage>
</organism>
<dbReference type="RefSeq" id="XP_001897445.2">
    <property type="nucleotide sequence ID" value="XM_001897410.2"/>
</dbReference>
<sequence>MTWKNIISKAPWQGGIYERLIGLTKNALRRAIGRKFLAERELVTLIAEVEGILNTRPLTYANFDDCVIIRPIDFILPNASLHLPINEVETPTGKLLDRPINVLYPLEVNDEEIHLEPNEKENMKIPETEQNTEELQEPIAMRTRSNTKRQSRLKEKEKYSFTMEMGLSDFETAENCITQDGKCITNNSIVLWDIQQITKKCRYRKVGNFNAQLYENHVIIDELQTSFVFSKYNKTFRSENCKFSNPNLMDGDTVIDIVTRIANNRNRRNTNLALASPRGKLMMMETQRGDDSDPENTKFQYLLDSLQQEFQQQLKLVEQRTCENRNNLLLLIEWLSLDNPTLAANLLLQRDDVIAKRIKGKLLIAPCKSDSLNIKIIEFRSGLISKFEIDRINAALEILAQNQQMINPVFEQQETSEIWNELGQRGEELTEQLEGTLEEWKVFLQENLEKLLSHWTIIIIGIIIVVISIVLIVFKSDFTLIYSIFNFLCHKGQTRQRVEIIPMEILQAPLFYEPHALPTFSGRECRERRNI</sequence>
<evidence type="ECO:0000256" key="1">
    <source>
        <dbReference type="SAM" id="Phobius"/>
    </source>
</evidence>
<dbReference type="Proteomes" id="UP000006672">
    <property type="component" value="Unassembled WGS sequence"/>
</dbReference>
<accession>A0A4E9F5P2</accession>
<dbReference type="Gene3D" id="3.30.420.10">
    <property type="entry name" value="Ribonuclease H-like superfamily/Ribonuclease H"/>
    <property type="match status" value="1"/>
</dbReference>
<name>A0A4E9F5P2_BRUMA</name>
<keyword evidence="1" id="KW-1133">Transmembrane helix</keyword>
<evidence type="ECO:0000313" key="3">
    <source>
        <dbReference type="Proteomes" id="UP000006672"/>
    </source>
</evidence>
<dbReference type="EMBL" id="CAAKNF010000192">
    <property type="protein sequence ID" value="VIO92085.1"/>
    <property type="molecule type" value="Genomic_DNA"/>
</dbReference>
<evidence type="ECO:0000313" key="2">
    <source>
        <dbReference type="EMBL" id="VIO92085.1"/>
    </source>
</evidence>
<dbReference type="KEGG" id="bmy:BM_BM17403"/>